<comment type="cofactor">
    <cofactor evidence="1 7">
        <name>pyridoxal 5'-phosphate</name>
        <dbReference type="ChEBI" id="CHEBI:597326"/>
    </cofactor>
</comment>
<dbReference type="PANTHER" id="PTHR46383:SF3">
    <property type="entry name" value="ASPARTATE AMINOTRANSFERASE-RELATED"/>
    <property type="match status" value="1"/>
</dbReference>
<dbReference type="Gene3D" id="3.90.1150.10">
    <property type="entry name" value="Aspartate Aminotransferase, domain 1"/>
    <property type="match status" value="1"/>
</dbReference>
<evidence type="ECO:0000256" key="7">
    <source>
        <dbReference type="RuleBase" id="RU000481"/>
    </source>
</evidence>
<dbReference type="InterPro" id="IPR015422">
    <property type="entry name" value="PyrdxlP-dep_Trfase_small"/>
</dbReference>
<dbReference type="GO" id="GO:0006520">
    <property type="term" value="P:amino acid metabolic process"/>
    <property type="evidence" value="ECO:0007669"/>
    <property type="project" value="InterPro"/>
</dbReference>
<evidence type="ECO:0000256" key="2">
    <source>
        <dbReference type="ARBA" id="ARBA00007441"/>
    </source>
</evidence>
<dbReference type="PaxDb" id="589924-Ferp_0595"/>
<evidence type="ECO:0000256" key="1">
    <source>
        <dbReference type="ARBA" id="ARBA00001933"/>
    </source>
</evidence>
<reference evidence="10" key="1">
    <citation type="submission" date="2010-02" db="EMBL/GenBank/DDBJ databases">
        <title>Complete sequence of Ferroglobus placidus DSM 10642.</title>
        <authorList>
            <consortium name="US DOE Joint Genome Institute"/>
            <person name="Lucas S."/>
            <person name="Copeland A."/>
            <person name="Lapidus A."/>
            <person name="Cheng J.-F."/>
            <person name="Bruce D."/>
            <person name="Goodwin L."/>
            <person name="Pitluck S."/>
            <person name="Saunders E."/>
            <person name="Brettin T."/>
            <person name="Detter J.C."/>
            <person name="Han C."/>
            <person name="Tapia R."/>
            <person name="Larimer F."/>
            <person name="Land M."/>
            <person name="Hauser L."/>
            <person name="Kyrpides N."/>
            <person name="Ivanova N."/>
            <person name="Holmes D."/>
            <person name="Lovley D."/>
            <person name="Kyrpides N."/>
            <person name="Anderson I.J."/>
            <person name="Woyke T."/>
        </authorList>
    </citation>
    <scope>NUCLEOTIDE SEQUENCE [LARGE SCALE GENOMIC DNA]</scope>
    <source>
        <strain evidence="10">DSM 10642 / AEDII12DO</strain>
    </source>
</reference>
<keyword evidence="6" id="KW-0663">Pyridoxal phosphate</keyword>
<keyword evidence="10" id="KW-1185">Reference proteome</keyword>
<dbReference type="FunFam" id="3.40.640.10:FF:000033">
    <property type="entry name" value="Aspartate aminotransferase"/>
    <property type="match status" value="1"/>
</dbReference>
<dbReference type="eggNOG" id="arCOG01130">
    <property type="taxonomic scope" value="Archaea"/>
</dbReference>
<reference evidence="9 10" key="2">
    <citation type="journal article" date="2011" name="Stand. Genomic Sci.">
        <title>Complete genome sequence of Ferroglobus placidus AEDII12DO.</title>
        <authorList>
            <person name="Anderson I."/>
            <person name="Risso C."/>
            <person name="Holmes D."/>
            <person name="Lucas S."/>
            <person name="Copeland A."/>
            <person name="Lapidus A."/>
            <person name="Cheng J.F."/>
            <person name="Bruce D."/>
            <person name="Goodwin L."/>
            <person name="Pitluck S."/>
            <person name="Saunders E."/>
            <person name="Brettin T."/>
            <person name="Detter J.C."/>
            <person name="Han C."/>
            <person name="Tapia R."/>
            <person name="Larimer F."/>
            <person name="Land M."/>
            <person name="Hauser L."/>
            <person name="Woyke T."/>
            <person name="Lovley D."/>
            <person name="Kyrpides N."/>
            <person name="Ivanova N."/>
        </authorList>
    </citation>
    <scope>NUCLEOTIDE SEQUENCE [LARGE SCALE GENOMIC DNA]</scope>
    <source>
        <strain evidence="10">DSM 10642 / AEDII12DO</strain>
    </source>
</reference>
<dbReference type="InterPro" id="IPR050596">
    <property type="entry name" value="AspAT/PAT-like"/>
</dbReference>
<evidence type="ECO:0000313" key="10">
    <source>
        <dbReference type="Proteomes" id="UP000002613"/>
    </source>
</evidence>
<organism evidence="9 10">
    <name type="scientific">Ferroglobus placidus (strain DSM 10642 / AEDII12DO)</name>
    <dbReference type="NCBI Taxonomy" id="589924"/>
    <lineage>
        <taxon>Archaea</taxon>
        <taxon>Methanobacteriati</taxon>
        <taxon>Methanobacteriota</taxon>
        <taxon>Archaeoglobi</taxon>
        <taxon>Archaeoglobales</taxon>
        <taxon>Archaeoglobaceae</taxon>
        <taxon>Ferroglobus</taxon>
    </lineage>
</organism>
<dbReference type="OrthoDB" id="372018at2157"/>
<dbReference type="InterPro" id="IPR015424">
    <property type="entry name" value="PyrdxlP-dep_Trfase"/>
</dbReference>
<accession>D3S3D4</accession>
<dbReference type="SUPFAM" id="SSF53383">
    <property type="entry name" value="PLP-dependent transferases"/>
    <property type="match status" value="1"/>
</dbReference>
<evidence type="ECO:0000256" key="3">
    <source>
        <dbReference type="ARBA" id="ARBA00011738"/>
    </source>
</evidence>
<dbReference type="Gene3D" id="3.40.640.10">
    <property type="entry name" value="Type I PLP-dependent aspartate aminotransferase-like (Major domain)"/>
    <property type="match status" value="1"/>
</dbReference>
<dbReference type="PANTHER" id="PTHR46383">
    <property type="entry name" value="ASPARTATE AMINOTRANSFERASE"/>
    <property type="match status" value="1"/>
</dbReference>
<comment type="similarity">
    <text evidence="2 7">Belongs to the class-I pyridoxal-phosphate-dependent aminotransferase family.</text>
</comment>
<evidence type="ECO:0000256" key="6">
    <source>
        <dbReference type="ARBA" id="ARBA00022898"/>
    </source>
</evidence>
<dbReference type="PROSITE" id="PS00105">
    <property type="entry name" value="AA_TRANSFER_CLASS_1"/>
    <property type="match status" value="1"/>
</dbReference>
<keyword evidence="5 7" id="KW-0808">Transferase</keyword>
<dbReference type="Proteomes" id="UP000002613">
    <property type="component" value="Chromosome"/>
</dbReference>
<dbReference type="InterPro" id="IPR004838">
    <property type="entry name" value="NHTrfase_class1_PyrdxlP-BS"/>
</dbReference>
<gene>
    <name evidence="9" type="ordered locus">Ferp_0595</name>
</gene>
<keyword evidence="4 7" id="KW-0032">Aminotransferase</keyword>
<dbReference type="Pfam" id="PF00155">
    <property type="entry name" value="Aminotran_1_2"/>
    <property type="match status" value="1"/>
</dbReference>
<dbReference type="RefSeq" id="WP_012965113.1">
    <property type="nucleotide sequence ID" value="NC_013849.1"/>
</dbReference>
<dbReference type="GeneID" id="8778097"/>
<protein>
    <recommendedName>
        <fullName evidence="7">Aminotransferase</fullName>
        <ecNumber evidence="7">2.6.1.-</ecNumber>
    </recommendedName>
</protein>
<dbReference type="AlphaFoldDB" id="D3S3D4"/>
<evidence type="ECO:0000256" key="5">
    <source>
        <dbReference type="ARBA" id="ARBA00022679"/>
    </source>
</evidence>
<evidence type="ECO:0000256" key="4">
    <source>
        <dbReference type="ARBA" id="ARBA00022576"/>
    </source>
</evidence>
<dbReference type="GO" id="GO:0008483">
    <property type="term" value="F:transaminase activity"/>
    <property type="evidence" value="ECO:0007669"/>
    <property type="project" value="UniProtKB-KW"/>
</dbReference>
<dbReference type="HOGENOM" id="CLU_017584_4_3_2"/>
<dbReference type="InterPro" id="IPR015421">
    <property type="entry name" value="PyrdxlP-dep_Trfase_major"/>
</dbReference>
<dbReference type="EMBL" id="CP001899">
    <property type="protein sequence ID" value="ADC64767.1"/>
    <property type="molecule type" value="Genomic_DNA"/>
</dbReference>
<evidence type="ECO:0000313" key="9">
    <source>
        <dbReference type="EMBL" id="ADC64767.1"/>
    </source>
</evidence>
<evidence type="ECO:0000259" key="8">
    <source>
        <dbReference type="Pfam" id="PF00155"/>
    </source>
</evidence>
<sequence>MKKIGGLQLSRKVNEKVANLKPSGIRRFFDLIIGREDVISLGVGEPDFPVPWKIREEMIYSLEKGITSYTSNQGLPELRNAIAEYYEKFGFKPDPDRIIVTTGVSEGIDIALRAIINPGDKVIIPEPCYVSYEPLSILAGAEVVKIPTTPDFKPRYEDLVKVGKAKAIIINYPNNPTGVSYSQKDLEEIADAAIELDAIIISDEIYSELSYTFKHTSIASLNGMEDRVVVLNGFSKSFAMTGLRIGYAIAPDEIFEAMLKIHQYCMLCAPVTAQIGAIEALRNGESDLERMRAEYLRRRNYFVRRLREVFEVRMPDGAFYVFPKINANSEEFAERLLFEKNVAVVPGNAFGECGEGYIRCAYAVSMEKLKEAADRIVDFAKRIG</sequence>
<dbReference type="EC" id="2.6.1.-" evidence="7"/>
<feature type="domain" description="Aminotransferase class I/classII large" evidence="8">
    <location>
        <begin position="37"/>
        <end position="376"/>
    </location>
</feature>
<proteinExistence type="inferred from homology"/>
<comment type="subunit">
    <text evidence="3">Homodimer.</text>
</comment>
<dbReference type="KEGG" id="fpl:Ferp_0595"/>
<dbReference type="InterPro" id="IPR004839">
    <property type="entry name" value="Aminotransferase_I/II_large"/>
</dbReference>
<dbReference type="CDD" id="cd00609">
    <property type="entry name" value="AAT_like"/>
    <property type="match status" value="1"/>
</dbReference>
<dbReference type="GO" id="GO:0030170">
    <property type="term" value="F:pyridoxal phosphate binding"/>
    <property type="evidence" value="ECO:0007669"/>
    <property type="project" value="InterPro"/>
</dbReference>
<dbReference type="STRING" id="589924.Ferp_0595"/>
<name>D3S3D4_FERPA</name>